<comment type="caution">
    <text evidence="3">The sequence shown here is derived from an EMBL/GenBank/DDBJ whole genome shotgun (WGS) entry which is preliminary data.</text>
</comment>
<sequence>MLITLYLHLIPIPMFFPISFSPVPPSNMRFPGPLLSDLPLSATARALPWLAESCPRRGAACRRGLSGARRVLATARRVLEAENDPFCCWRSVEFPETKSKSPFCCWRSVAGSWSNPVSIDGEEAQQQLLRHLRGFKSCINLLNEYSPLLKSLNTVCKSHYSKLDDLLAKKRKADQQINWRVMQNVELKALKERLTYLKKKLAEDKAKVSKESNDLKLKYGSLELAFSIVR</sequence>
<dbReference type="EMBL" id="JACMSC010000019">
    <property type="protein sequence ID" value="KAG6473148.1"/>
    <property type="molecule type" value="Genomic_DNA"/>
</dbReference>
<organism evidence="3 4">
    <name type="scientific">Zingiber officinale</name>
    <name type="common">Ginger</name>
    <name type="synonym">Amomum zingiber</name>
    <dbReference type="NCBI Taxonomy" id="94328"/>
    <lineage>
        <taxon>Eukaryota</taxon>
        <taxon>Viridiplantae</taxon>
        <taxon>Streptophyta</taxon>
        <taxon>Embryophyta</taxon>
        <taxon>Tracheophyta</taxon>
        <taxon>Spermatophyta</taxon>
        <taxon>Magnoliopsida</taxon>
        <taxon>Liliopsida</taxon>
        <taxon>Zingiberales</taxon>
        <taxon>Zingiberaceae</taxon>
        <taxon>Zingiber</taxon>
    </lineage>
</organism>
<keyword evidence="1" id="KW-0175">Coiled coil</keyword>
<name>A0A8J5GZJ3_ZINOF</name>
<dbReference type="EMBL" id="JACMSC010000008">
    <property type="protein sequence ID" value="KAG6512094.1"/>
    <property type="molecule type" value="Genomic_DNA"/>
</dbReference>
<protein>
    <submittedName>
        <fullName evidence="3">Uncharacterized protein</fullName>
    </submittedName>
</protein>
<keyword evidence="4" id="KW-1185">Reference proteome</keyword>
<accession>A0A8J5GZJ3</accession>
<gene>
    <name evidence="3" type="ORF">ZIOFF_030188</name>
    <name evidence="2" type="ORF">ZIOFF_067055</name>
</gene>
<reference evidence="3 4" key="1">
    <citation type="submission" date="2020-08" db="EMBL/GenBank/DDBJ databases">
        <title>Plant Genome Project.</title>
        <authorList>
            <person name="Zhang R.-G."/>
        </authorList>
    </citation>
    <scope>NUCLEOTIDE SEQUENCE [LARGE SCALE GENOMIC DNA]</scope>
    <source>
        <tissue evidence="3">Rhizome</tissue>
    </source>
</reference>
<feature type="coiled-coil region" evidence="1">
    <location>
        <begin position="187"/>
        <end position="218"/>
    </location>
</feature>
<evidence type="ECO:0000313" key="3">
    <source>
        <dbReference type="EMBL" id="KAG6512094.1"/>
    </source>
</evidence>
<evidence type="ECO:0000313" key="2">
    <source>
        <dbReference type="EMBL" id="KAG6473148.1"/>
    </source>
</evidence>
<evidence type="ECO:0000313" key="4">
    <source>
        <dbReference type="Proteomes" id="UP000734854"/>
    </source>
</evidence>
<dbReference type="Proteomes" id="UP000734854">
    <property type="component" value="Unassembled WGS sequence"/>
</dbReference>
<proteinExistence type="predicted"/>
<evidence type="ECO:0000256" key="1">
    <source>
        <dbReference type="SAM" id="Coils"/>
    </source>
</evidence>
<dbReference type="AlphaFoldDB" id="A0A8J5GZJ3"/>